<proteinExistence type="predicted"/>
<organism evidence="2 3">
    <name type="scientific">Bacillus changyiensis</name>
    <dbReference type="NCBI Taxonomy" id="3004103"/>
    <lineage>
        <taxon>Bacteria</taxon>
        <taxon>Bacillati</taxon>
        <taxon>Bacillota</taxon>
        <taxon>Bacilli</taxon>
        <taxon>Bacillales</taxon>
        <taxon>Bacillaceae</taxon>
        <taxon>Bacillus</taxon>
    </lineage>
</organism>
<evidence type="ECO:0000256" key="1">
    <source>
        <dbReference type="SAM" id="Phobius"/>
    </source>
</evidence>
<sequence>MINAFLNIPISSLLLGLTLDEYRGRPIAILQIAFPTCLLLGIMISGHFLCSNCICAIWVANGMTSIFAIITKGFKEVLTIDKPSSRVSVLRLEQKDV</sequence>
<comment type="caution">
    <text evidence="2">The sequence shown here is derived from an EMBL/GenBank/DDBJ whole genome shotgun (WGS) entry which is preliminary data.</text>
</comment>
<name>A0ABT4X0D5_9BACI</name>
<dbReference type="Proteomes" id="UP001211894">
    <property type="component" value="Unassembled WGS sequence"/>
</dbReference>
<keyword evidence="3" id="KW-1185">Reference proteome</keyword>
<dbReference type="RefSeq" id="WP_271339595.1">
    <property type="nucleotide sequence ID" value="NZ_JAQKAB010000002.1"/>
</dbReference>
<evidence type="ECO:0000313" key="3">
    <source>
        <dbReference type="Proteomes" id="UP001211894"/>
    </source>
</evidence>
<reference evidence="2 3" key="1">
    <citation type="submission" date="2023-01" db="EMBL/GenBank/DDBJ databases">
        <title>Bacillus changyiensis sp. nov., isolated from a coastal deposit.</title>
        <authorList>
            <person name="Xiao G."/>
            <person name="Lai Q."/>
            <person name="Hu Z."/>
            <person name="Shao Z."/>
        </authorList>
    </citation>
    <scope>NUCLEOTIDE SEQUENCE [LARGE SCALE GENOMIC DNA]</scope>
    <source>
        <strain evidence="2 3">CLL-7-23</strain>
    </source>
</reference>
<keyword evidence="1" id="KW-1133">Transmembrane helix</keyword>
<keyword evidence="1" id="KW-0472">Membrane</keyword>
<feature type="transmembrane region" description="Helical" evidence="1">
    <location>
        <begin position="27"/>
        <end position="49"/>
    </location>
</feature>
<accession>A0ABT4X0D5</accession>
<protein>
    <submittedName>
        <fullName evidence="2">Uncharacterized protein</fullName>
    </submittedName>
</protein>
<gene>
    <name evidence="2" type="ORF">PJ311_03830</name>
</gene>
<keyword evidence="1" id="KW-0812">Transmembrane</keyword>
<dbReference type="EMBL" id="JAQKAB010000002">
    <property type="protein sequence ID" value="MDA7025742.1"/>
    <property type="molecule type" value="Genomic_DNA"/>
</dbReference>
<evidence type="ECO:0000313" key="2">
    <source>
        <dbReference type="EMBL" id="MDA7025742.1"/>
    </source>
</evidence>